<reference evidence="2 3" key="2">
    <citation type="submission" date="2018-11" db="EMBL/GenBank/DDBJ databases">
        <authorList>
            <consortium name="Pathogen Informatics"/>
        </authorList>
    </citation>
    <scope>NUCLEOTIDE SEQUENCE [LARGE SCALE GENOMIC DNA]</scope>
</reference>
<evidence type="ECO:0000313" key="2">
    <source>
        <dbReference type="EMBL" id="VDN41813.1"/>
    </source>
</evidence>
<proteinExistence type="predicted"/>
<organism evidence="4">
    <name type="scientific">Gongylonema pulchrum</name>
    <dbReference type="NCBI Taxonomy" id="637853"/>
    <lineage>
        <taxon>Eukaryota</taxon>
        <taxon>Metazoa</taxon>
        <taxon>Ecdysozoa</taxon>
        <taxon>Nematoda</taxon>
        <taxon>Chromadorea</taxon>
        <taxon>Rhabditida</taxon>
        <taxon>Spirurina</taxon>
        <taxon>Spiruromorpha</taxon>
        <taxon>Spiruroidea</taxon>
        <taxon>Gongylonematidae</taxon>
        <taxon>Gongylonema</taxon>
    </lineage>
</organism>
<dbReference type="EMBL" id="UYRT01098594">
    <property type="protein sequence ID" value="VDN41813.1"/>
    <property type="molecule type" value="Genomic_DNA"/>
</dbReference>
<sequence length="89" mass="10602">MVEAKNESDRLHNQIENLLRVESIAEQQCRARRNYDRVKAAHDDWELNINAARMERNNLKKNLEMADQELAVFEVLPVSSFFFFKFLFV</sequence>
<dbReference type="Proteomes" id="UP000271098">
    <property type="component" value="Unassembled WGS sequence"/>
</dbReference>
<keyword evidence="3" id="KW-1185">Reference proteome</keyword>
<gene>
    <name evidence="2" type="ORF">GPUH_LOCUS23684</name>
</gene>
<reference evidence="4" key="1">
    <citation type="submission" date="2016-06" db="UniProtKB">
        <authorList>
            <consortium name="WormBaseParasite"/>
        </authorList>
    </citation>
    <scope>IDENTIFICATION</scope>
</reference>
<feature type="coiled-coil region" evidence="1">
    <location>
        <begin position="1"/>
        <end position="76"/>
    </location>
</feature>
<evidence type="ECO:0000256" key="1">
    <source>
        <dbReference type="SAM" id="Coils"/>
    </source>
</evidence>
<dbReference type="WBParaSite" id="GPUH_0002371401-mRNA-1">
    <property type="protein sequence ID" value="GPUH_0002371401-mRNA-1"/>
    <property type="gene ID" value="GPUH_0002371401"/>
</dbReference>
<protein>
    <submittedName>
        <fullName evidence="4">HOOK domain-containing protein</fullName>
    </submittedName>
</protein>
<dbReference type="AlphaFoldDB" id="A0A183ERU3"/>
<evidence type="ECO:0000313" key="3">
    <source>
        <dbReference type="Proteomes" id="UP000271098"/>
    </source>
</evidence>
<accession>A0A183ERU3</accession>
<evidence type="ECO:0000313" key="4">
    <source>
        <dbReference type="WBParaSite" id="GPUH_0002371401-mRNA-1"/>
    </source>
</evidence>
<name>A0A183ERU3_9BILA</name>
<keyword evidence="1" id="KW-0175">Coiled coil</keyword>